<protein>
    <submittedName>
        <fullName evidence="2">Uncharacterized protein</fullName>
    </submittedName>
</protein>
<comment type="caution">
    <text evidence="2">The sequence shown here is derived from an EMBL/GenBank/DDBJ whole genome shotgun (WGS) entry which is preliminary data.</text>
</comment>
<dbReference type="EMBL" id="JAKOGI010002715">
    <property type="protein sequence ID" value="KAJ8421453.1"/>
    <property type="molecule type" value="Genomic_DNA"/>
</dbReference>
<organism evidence="2 3">
    <name type="scientific">Carnegiea gigantea</name>
    <dbReference type="NCBI Taxonomy" id="171969"/>
    <lineage>
        <taxon>Eukaryota</taxon>
        <taxon>Viridiplantae</taxon>
        <taxon>Streptophyta</taxon>
        <taxon>Embryophyta</taxon>
        <taxon>Tracheophyta</taxon>
        <taxon>Spermatophyta</taxon>
        <taxon>Magnoliopsida</taxon>
        <taxon>eudicotyledons</taxon>
        <taxon>Gunneridae</taxon>
        <taxon>Pentapetalae</taxon>
        <taxon>Caryophyllales</taxon>
        <taxon>Cactineae</taxon>
        <taxon>Cactaceae</taxon>
        <taxon>Cactoideae</taxon>
        <taxon>Echinocereeae</taxon>
        <taxon>Carnegiea</taxon>
    </lineage>
</organism>
<feature type="region of interest" description="Disordered" evidence="1">
    <location>
        <begin position="53"/>
        <end position="95"/>
    </location>
</feature>
<accession>A0A9Q1GK40</accession>
<dbReference type="AlphaFoldDB" id="A0A9Q1GK40"/>
<keyword evidence="3" id="KW-1185">Reference proteome</keyword>
<name>A0A9Q1GK40_9CARY</name>
<reference evidence="2" key="1">
    <citation type="submission" date="2022-04" db="EMBL/GenBank/DDBJ databases">
        <title>Carnegiea gigantea Genome sequencing and assembly v2.</title>
        <authorList>
            <person name="Copetti D."/>
            <person name="Sanderson M.J."/>
            <person name="Burquez A."/>
            <person name="Wojciechowski M.F."/>
        </authorList>
    </citation>
    <scope>NUCLEOTIDE SEQUENCE</scope>
    <source>
        <strain evidence="2">SGP5-SGP5p</strain>
        <tissue evidence="2">Aerial part</tissue>
    </source>
</reference>
<proteinExistence type="predicted"/>
<sequence>MTWNPPDNADRDDVMMIEIELGSPNVPGNCTFKPIGDGREQGVCYRDALQRNNPNLNFETRDNPIWETEGWDDVSEDDEPPEEDDEPPEEDDPTCPMILLTAAEKRLLREPWPNALIIKISRFRALANPNLNMELEPIMEREEIGGDKEDFPSSIVGTVLDNGIAEDFALEEK</sequence>
<feature type="compositionally biased region" description="Acidic residues" evidence="1">
    <location>
        <begin position="69"/>
        <end position="93"/>
    </location>
</feature>
<dbReference type="Proteomes" id="UP001153076">
    <property type="component" value="Unassembled WGS sequence"/>
</dbReference>
<evidence type="ECO:0000313" key="2">
    <source>
        <dbReference type="EMBL" id="KAJ8421453.1"/>
    </source>
</evidence>
<gene>
    <name evidence="2" type="ORF">Cgig2_005311</name>
</gene>
<evidence type="ECO:0000256" key="1">
    <source>
        <dbReference type="SAM" id="MobiDB-lite"/>
    </source>
</evidence>
<evidence type="ECO:0000313" key="3">
    <source>
        <dbReference type="Proteomes" id="UP001153076"/>
    </source>
</evidence>